<reference evidence="1 2" key="1">
    <citation type="submission" date="2020-08" db="EMBL/GenBank/DDBJ databases">
        <title>Plant Genome Project.</title>
        <authorList>
            <person name="Zhang R.-G."/>
        </authorList>
    </citation>
    <scope>NUCLEOTIDE SEQUENCE [LARGE SCALE GENOMIC DNA]</scope>
    <source>
        <tissue evidence="1">Rhizome</tissue>
    </source>
</reference>
<evidence type="ECO:0000313" key="1">
    <source>
        <dbReference type="EMBL" id="KAG6484006.1"/>
    </source>
</evidence>
<evidence type="ECO:0008006" key="3">
    <source>
        <dbReference type="Google" id="ProtNLM"/>
    </source>
</evidence>
<keyword evidence="2" id="KW-1185">Reference proteome</keyword>
<evidence type="ECO:0000313" key="2">
    <source>
        <dbReference type="Proteomes" id="UP000734854"/>
    </source>
</evidence>
<proteinExistence type="predicted"/>
<name>A0A8J5KHX7_ZINOF</name>
<sequence length="128" mass="14233">MNPGNRLIMGTRTQCHCEGEAADGRSGTRGERSSISILMGCLENFGMMVGLWLNLSKSCIYMAGSEEDVRQDILAITGFREGQISYRYLGILLASENLKIADYDPLIDALRRRLIAWPNLTLSYIGRA</sequence>
<protein>
    <recommendedName>
        <fullName evidence="3">Reverse transcriptase</fullName>
    </recommendedName>
</protein>
<organism evidence="1 2">
    <name type="scientific">Zingiber officinale</name>
    <name type="common">Ginger</name>
    <name type="synonym">Amomum zingiber</name>
    <dbReference type="NCBI Taxonomy" id="94328"/>
    <lineage>
        <taxon>Eukaryota</taxon>
        <taxon>Viridiplantae</taxon>
        <taxon>Streptophyta</taxon>
        <taxon>Embryophyta</taxon>
        <taxon>Tracheophyta</taxon>
        <taxon>Spermatophyta</taxon>
        <taxon>Magnoliopsida</taxon>
        <taxon>Liliopsida</taxon>
        <taxon>Zingiberales</taxon>
        <taxon>Zingiberaceae</taxon>
        <taxon>Zingiber</taxon>
    </lineage>
</organism>
<accession>A0A8J5KHX7</accession>
<comment type="caution">
    <text evidence="1">The sequence shown here is derived from an EMBL/GenBank/DDBJ whole genome shotgun (WGS) entry which is preliminary data.</text>
</comment>
<dbReference type="EMBL" id="JACMSC010000016">
    <property type="protein sequence ID" value="KAG6484006.1"/>
    <property type="molecule type" value="Genomic_DNA"/>
</dbReference>
<gene>
    <name evidence="1" type="ORF">ZIOFF_060799</name>
</gene>
<dbReference type="PANTHER" id="PTHR33116">
    <property type="entry name" value="REVERSE TRANSCRIPTASE ZINC-BINDING DOMAIN-CONTAINING PROTEIN-RELATED-RELATED"/>
    <property type="match status" value="1"/>
</dbReference>
<dbReference type="Proteomes" id="UP000734854">
    <property type="component" value="Unassembled WGS sequence"/>
</dbReference>
<dbReference type="AlphaFoldDB" id="A0A8J5KHX7"/>
<dbReference type="PANTHER" id="PTHR33116:SF80">
    <property type="entry name" value="REVERSE TRANSCRIPTASE ZINC-BINDING DOMAIN-CONTAINING PROTEIN"/>
    <property type="match status" value="1"/>
</dbReference>